<dbReference type="Pfam" id="PF00067">
    <property type="entry name" value="p450"/>
    <property type="match status" value="1"/>
</dbReference>
<dbReference type="AlphaFoldDB" id="A0A7I8W417"/>
<organism evidence="8 9">
    <name type="scientific">Dimorphilus gyrociliatus</name>
    <dbReference type="NCBI Taxonomy" id="2664684"/>
    <lineage>
        <taxon>Eukaryota</taxon>
        <taxon>Metazoa</taxon>
        <taxon>Spiralia</taxon>
        <taxon>Lophotrochozoa</taxon>
        <taxon>Annelida</taxon>
        <taxon>Polychaeta</taxon>
        <taxon>Polychaeta incertae sedis</taxon>
        <taxon>Dinophilidae</taxon>
        <taxon>Dimorphilus</taxon>
    </lineage>
</organism>
<dbReference type="PANTHER" id="PTHR24289:SF1">
    <property type="entry name" value="STEROID 17-ALPHA-HYDROXYLASE_17,20 LYASE"/>
    <property type="match status" value="1"/>
</dbReference>
<evidence type="ECO:0000313" key="8">
    <source>
        <dbReference type="EMBL" id="CAD5123233.1"/>
    </source>
</evidence>
<dbReference type="InterPro" id="IPR002401">
    <property type="entry name" value="Cyt_P450_E_grp-I"/>
</dbReference>
<feature type="transmembrane region" description="Helical" evidence="7">
    <location>
        <begin position="26"/>
        <end position="45"/>
    </location>
</feature>
<dbReference type="InterPro" id="IPR001128">
    <property type="entry name" value="Cyt_P450"/>
</dbReference>
<keyword evidence="3" id="KW-0479">Metal-binding</keyword>
<sequence length="446" mass="51351">MASWMKAFYYDNVSNKLTDLVETTPAWKLVAGGSLLLVGGYYIFFKDRNSLPGPRGLPILGILPWLDKDLPHLDLSSYRKQYGDVLKAPIMTEDIILVSGENNIYDLYINKQNDFSNRDRGVRVTAILNGIEDISIMNDHQLFRDSKKMTLRSLKTYSEGMKKVEDISSEIIGEFLEYIQSTQSKPVDIDDKMKALFGNIIISMTLNRRIESSVMEKFVATYEKIFKIVLAPSTAILEVFPWLRSCGNKAYKMLVNCAKRRDNLIEPIVREAIDNFDPHDIKTTTDQLWHYMNQSNIDYDFKHLYGISSGLIIAGFITTSSTLYGLFPILMSHRHIEQKILQEIEHNIGFNRLPSLDDKANMPYTEATILEAHRYLSVVPFSLPHIAVRDSTIGGYNIKKGSQIWPNIWGLHHDETIWGDPENFRPERFLDDNGRVLTAEHRFRKW</sequence>
<comment type="similarity">
    <text evidence="1">Belongs to the cytochrome P450 family.</text>
</comment>
<name>A0A7I8W417_9ANNE</name>
<dbReference type="OrthoDB" id="1470350at2759"/>
<dbReference type="Proteomes" id="UP000549394">
    <property type="component" value="Unassembled WGS sequence"/>
</dbReference>
<dbReference type="InterPro" id="IPR036396">
    <property type="entry name" value="Cyt_P450_sf"/>
</dbReference>
<keyword evidence="6" id="KW-0503">Monooxygenase</keyword>
<dbReference type="Gene3D" id="1.10.630.10">
    <property type="entry name" value="Cytochrome P450"/>
    <property type="match status" value="1"/>
</dbReference>
<dbReference type="PANTHER" id="PTHR24289">
    <property type="entry name" value="STEROID 17-ALPHA-HYDROXYLASE/17,20 LYASE"/>
    <property type="match status" value="1"/>
</dbReference>
<evidence type="ECO:0000256" key="7">
    <source>
        <dbReference type="SAM" id="Phobius"/>
    </source>
</evidence>
<keyword evidence="7" id="KW-0472">Membrane</keyword>
<dbReference type="GO" id="GO:0042446">
    <property type="term" value="P:hormone biosynthetic process"/>
    <property type="evidence" value="ECO:0007669"/>
    <property type="project" value="TreeGrafter"/>
</dbReference>
<dbReference type="EMBL" id="CAJFCJ010000019">
    <property type="protein sequence ID" value="CAD5123233.1"/>
    <property type="molecule type" value="Genomic_DNA"/>
</dbReference>
<evidence type="ECO:0000256" key="6">
    <source>
        <dbReference type="ARBA" id="ARBA00023033"/>
    </source>
</evidence>
<evidence type="ECO:0000256" key="5">
    <source>
        <dbReference type="ARBA" id="ARBA00023004"/>
    </source>
</evidence>
<protein>
    <submittedName>
        <fullName evidence="8">Uncharacterized protein</fullName>
    </submittedName>
</protein>
<evidence type="ECO:0000256" key="3">
    <source>
        <dbReference type="ARBA" id="ARBA00022723"/>
    </source>
</evidence>
<keyword evidence="5" id="KW-0408">Iron</keyword>
<evidence type="ECO:0000256" key="2">
    <source>
        <dbReference type="ARBA" id="ARBA00022617"/>
    </source>
</evidence>
<dbReference type="GO" id="GO:0005506">
    <property type="term" value="F:iron ion binding"/>
    <property type="evidence" value="ECO:0007669"/>
    <property type="project" value="InterPro"/>
</dbReference>
<dbReference type="SUPFAM" id="SSF48264">
    <property type="entry name" value="Cytochrome P450"/>
    <property type="match status" value="1"/>
</dbReference>
<proteinExistence type="inferred from homology"/>
<accession>A0A7I8W417</accession>
<dbReference type="GO" id="GO:0004508">
    <property type="term" value="F:steroid 17-alpha-monooxygenase activity"/>
    <property type="evidence" value="ECO:0007669"/>
    <property type="project" value="TreeGrafter"/>
</dbReference>
<keyword evidence="7" id="KW-1133">Transmembrane helix</keyword>
<evidence type="ECO:0000256" key="1">
    <source>
        <dbReference type="ARBA" id="ARBA00010617"/>
    </source>
</evidence>
<gene>
    <name evidence="8" type="ORF">DGYR_LOCUS10933</name>
</gene>
<dbReference type="PRINTS" id="PR00463">
    <property type="entry name" value="EP450I"/>
</dbReference>
<reference evidence="8 9" key="1">
    <citation type="submission" date="2020-08" db="EMBL/GenBank/DDBJ databases">
        <authorList>
            <person name="Hejnol A."/>
        </authorList>
    </citation>
    <scope>NUCLEOTIDE SEQUENCE [LARGE SCALE GENOMIC DNA]</scope>
</reference>
<keyword evidence="9" id="KW-1185">Reference proteome</keyword>
<feature type="transmembrane region" description="Helical" evidence="7">
    <location>
        <begin position="304"/>
        <end position="327"/>
    </location>
</feature>
<dbReference type="GO" id="GO:0042448">
    <property type="term" value="P:progesterone metabolic process"/>
    <property type="evidence" value="ECO:0007669"/>
    <property type="project" value="TreeGrafter"/>
</dbReference>
<evidence type="ECO:0000256" key="4">
    <source>
        <dbReference type="ARBA" id="ARBA00023002"/>
    </source>
</evidence>
<comment type="caution">
    <text evidence="8">The sequence shown here is derived from an EMBL/GenBank/DDBJ whole genome shotgun (WGS) entry which is preliminary data.</text>
</comment>
<keyword evidence="2" id="KW-0349">Heme</keyword>
<dbReference type="GO" id="GO:0020037">
    <property type="term" value="F:heme binding"/>
    <property type="evidence" value="ECO:0007669"/>
    <property type="project" value="InterPro"/>
</dbReference>
<keyword evidence="4" id="KW-0560">Oxidoreductase</keyword>
<keyword evidence="7" id="KW-0812">Transmembrane</keyword>
<evidence type="ECO:0000313" key="9">
    <source>
        <dbReference type="Proteomes" id="UP000549394"/>
    </source>
</evidence>